<dbReference type="InterPro" id="IPR002516">
    <property type="entry name" value="Glyco_trans_11"/>
</dbReference>
<evidence type="ECO:0000313" key="4">
    <source>
        <dbReference type="EMBL" id="CEK63375.1"/>
    </source>
</evidence>
<keyword evidence="3" id="KW-0333">Golgi apparatus</keyword>
<protein>
    <recommendedName>
        <fullName evidence="3">L-Fucosyltransferase</fullName>
        <ecNumber evidence="3">2.4.1.-</ecNumber>
    </recommendedName>
</protein>
<keyword evidence="2 3" id="KW-0808">Transferase</keyword>
<feature type="transmembrane region" description="Helical" evidence="3">
    <location>
        <begin position="41"/>
        <end position="60"/>
    </location>
</feature>
<keyword evidence="3" id="KW-0472">Membrane</keyword>
<organism evidence="4">
    <name type="scientific">Arion vulgaris</name>
    <dbReference type="NCBI Taxonomy" id="1028688"/>
    <lineage>
        <taxon>Eukaryota</taxon>
        <taxon>Metazoa</taxon>
        <taxon>Spiralia</taxon>
        <taxon>Lophotrochozoa</taxon>
        <taxon>Mollusca</taxon>
        <taxon>Gastropoda</taxon>
        <taxon>Heterobranchia</taxon>
        <taxon>Euthyneura</taxon>
        <taxon>Panpulmonata</taxon>
        <taxon>Eupulmonata</taxon>
        <taxon>Stylommatophora</taxon>
        <taxon>Helicina</taxon>
        <taxon>Arionoidea</taxon>
        <taxon>Arionidae</taxon>
        <taxon>Arion</taxon>
    </lineage>
</organism>
<dbReference type="CDD" id="cd11301">
    <property type="entry name" value="Fut1_Fut2_like"/>
    <property type="match status" value="1"/>
</dbReference>
<dbReference type="GO" id="GO:0005975">
    <property type="term" value="P:carbohydrate metabolic process"/>
    <property type="evidence" value="ECO:0007669"/>
    <property type="project" value="InterPro"/>
</dbReference>
<keyword evidence="3" id="KW-0735">Signal-anchor</keyword>
<dbReference type="UniPathway" id="UPA00378"/>
<reference evidence="4" key="1">
    <citation type="submission" date="2014-12" db="EMBL/GenBank/DDBJ databases">
        <title>Insight into the proteome of Arion vulgaris.</title>
        <authorList>
            <person name="Aradska J."/>
            <person name="Bulat T."/>
            <person name="Smidak R."/>
            <person name="Sarate P."/>
            <person name="Gangsoo J."/>
            <person name="Sialana F."/>
            <person name="Bilban M."/>
            <person name="Lubec G."/>
        </authorList>
    </citation>
    <scope>NUCLEOTIDE SEQUENCE</scope>
    <source>
        <tissue evidence="4">Skin</tissue>
    </source>
</reference>
<evidence type="ECO:0000256" key="2">
    <source>
        <dbReference type="ARBA" id="ARBA00022679"/>
    </source>
</evidence>
<dbReference type="AlphaFoldDB" id="A0A0B6Z6Q3"/>
<evidence type="ECO:0000256" key="3">
    <source>
        <dbReference type="RuleBase" id="RU363129"/>
    </source>
</evidence>
<comment type="subcellular location">
    <subcellularLocation>
        <location evidence="3">Golgi apparatus</location>
        <location evidence="3">Golgi stack membrane</location>
        <topology evidence="3">Single-pass type II membrane protein</topology>
    </subcellularLocation>
</comment>
<keyword evidence="3" id="KW-0325">Glycoprotein</keyword>
<dbReference type="EC" id="2.4.1.-" evidence="3"/>
<keyword evidence="1 3" id="KW-0328">Glycosyltransferase</keyword>
<sequence length="359" mass="41864">MEASHQVINRIQVSISSSDELSIVRRTSSNCNMKLRRGLKCYLIAGVTVCFFLLCYVRDWTNLTAYVTNKVPVHRHVVRWADHQHTIDQRRPRIMITYKGRLGNHMFEYASLMGIAQLYNMTPIIPANIDFLDVFKVPTVQGDTSLLRDPVTYTEVKAAAYYPGVEKIDPKRDAYLSGFYQSWRYYQNIRNDLLDKYFILHDSLQKAAETYISNVLKERNMQGAQVVGVHVRRGDFVRQRVKGFTVAPIPYYYRAMAYFRQKYQKVMFIICTNDLVWAETNLDEGNDIHFSHETDGALDLAIMINSNHMIITSGSYSWWAGYLVRGDVIYYLGYPQPNTKIGNQTVQEDYYPPYWRGQW</sequence>
<accession>A0A0B6Z6Q3</accession>
<keyword evidence="3" id="KW-0812">Transmembrane</keyword>
<dbReference type="PANTHER" id="PTHR11927:SF9">
    <property type="entry name" value="L-FUCOSYLTRANSFERASE"/>
    <property type="match status" value="1"/>
</dbReference>
<dbReference type="PANTHER" id="PTHR11927">
    <property type="entry name" value="GALACTOSIDE 2-L-FUCOSYLTRANSFERASE"/>
    <property type="match status" value="1"/>
</dbReference>
<evidence type="ECO:0000256" key="1">
    <source>
        <dbReference type="ARBA" id="ARBA00022676"/>
    </source>
</evidence>
<gene>
    <name evidence="4" type="primary">ORF48086</name>
</gene>
<dbReference type="EMBL" id="HACG01016510">
    <property type="protein sequence ID" value="CEK63375.1"/>
    <property type="molecule type" value="Transcribed_RNA"/>
</dbReference>
<dbReference type="Pfam" id="PF01531">
    <property type="entry name" value="Glyco_transf_11"/>
    <property type="match status" value="1"/>
</dbReference>
<dbReference type="GO" id="GO:0008107">
    <property type="term" value="F:galactoside 2-alpha-L-fucosyltransferase activity"/>
    <property type="evidence" value="ECO:0007669"/>
    <property type="project" value="InterPro"/>
</dbReference>
<keyword evidence="3" id="KW-1133">Transmembrane helix</keyword>
<dbReference type="GO" id="GO:0032580">
    <property type="term" value="C:Golgi cisterna membrane"/>
    <property type="evidence" value="ECO:0007669"/>
    <property type="project" value="UniProtKB-SubCell"/>
</dbReference>
<comment type="similarity">
    <text evidence="3">Belongs to the glycosyltransferase 11 family.</text>
</comment>
<name>A0A0B6Z6Q3_9EUPU</name>
<comment type="pathway">
    <text evidence="3">Protein modification; protein glycosylation.</text>
</comment>
<proteinExistence type="inferred from homology"/>